<sequence length="303" mass="33910">MAVFITPDLFRHFFLPEPFEETFHVSRRLYIKPLLPLFMSNGRFFILALSQHQVRLLSCTRHHAMEIKMDGLPQTIEAALQYDSKDRQVQLHTGASDGTTAGAGRRPAMFHGHGVSIDDHKDEVYRYFQKVDPALQAVLAGRQEPLVLAGVDYLLPLFRKATAYGNVLEGELTGNPEGLKPEELHGKALEIVIPELEKQQMEAERQYHELAGKGYTAAGVQSVLPAAAYGKIDTLFVVLDAWQPGIFDRQRNEVTVFEQEDPTADDLLDLATAYTLQHGGRIYALPSGRLPEKDADVAAILRY</sequence>
<dbReference type="EMBL" id="JALJRB010000001">
    <property type="protein sequence ID" value="MCJ8499041.1"/>
    <property type="molecule type" value="Genomic_DNA"/>
</dbReference>
<proteinExistence type="predicted"/>
<gene>
    <name evidence="1" type="ORF">MRX98_00530</name>
</gene>
<accession>A0AA41QZZ0</accession>
<dbReference type="Pfam" id="PF18849">
    <property type="entry name" value="baeRF_family7"/>
    <property type="match status" value="1"/>
</dbReference>
<keyword evidence="2" id="KW-1185">Reference proteome</keyword>
<evidence type="ECO:0000313" key="1">
    <source>
        <dbReference type="EMBL" id="MCJ8499041.1"/>
    </source>
</evidence>
<dbReference type="Proteomes" id="UP001165427">
    <property type="component" value="Unassembled WGS sequence"/>
</dbReference>
<name>A0AA41QZZ0_9BACT</name>
<evidence type="ECO:0000313" key="2">
    <source>
        <dbReference type="Proteomes" id="UP001165427"/>
    </source>
</evidence>
<reference evidence="1" key="1">
    <citation type="submission" date="2022-04" db="EMBL/GenBank/DDBJ databases">
        <title>Desulfatitalea alkaliphila sp. nov., a novel anaerobic sulfate-reducing bacterium isolated from terrestrial mud volcano, Taman Peninsula, Russia.</title>
        <authorList>
            <person name="Khomyakova M.A."/>
            <person name="Merkel A.Y."/>
            <person name="Slobodkin A.I."/>
        </authorList>
    </citation>
    <scope>NUCLEOTIDE SEQUENCE</scope>
    <source>
        <strain evidence="1">M08but</strain>
    </source>
</reference>
<dbReference type="InterPro" id="IPR040837">
    <property type="entry name" value="Bact_RF_family7"/>
</dbReference>
<comment type="caution">
    <text evidence="1">The sequence shown here is derived from an EMBL/GenBank/DDBJ whole genome shotgun (WGS) entry which is preliminary data.</text>
</comment>
<organism evidence="1 2">
    <name type="scientific">Desulfatitalea alkaliphila</name>
    <dbReference type="NCBI Taxonomy" id="2929485"/>
    <lineage>
        <taxon>Bacteria</taxon>
        <taxon>Pseudomonadati</taxon>
        <taxon>Thermodesulfobacteriota</taxon>
        <taxon>Desulfobacteria</taxon>
        <taxon>Desulfobacterales</taxon>
        <taxon>Desulfosarcinaceae</taxon>
        <taxon>Desulfatitalea</taxon>
    </lineage>
</organism>
<dbReference type="AlphaFoldDB" id="A0AA41QZZ0"/>
<protein>
    <submittedName>
        <fullName evidence="1">Uncharacterized protein</fullName>
    </submittedName>
</protein>
<dbReference type="RefSeq" id="WP_246902092.1">
    <property type="nucleotide sequence ID" value="NZ_JALJRB010000001.1"/>
</dbReference>